<dbReference type="PANTHER" id="PTHR42788:SF7">
    <property type="entry name" value="NITRATE ABC TRANSPORTER ATP-BINDING PROTEIN"/>
    <property type="match status" value="1"/>
</dbReference>
<keyword evidence="9" id="KW-1185">Reference proteome</keyword>
<dbReference type="PANTHER" id="PTHR42788">
    <property type="entry name" value="TAURINE IMPORT ATP-BINDING PROTEIN-RELATED"/>
    <property type="match status" value="1"/>
</dbReference>
<evidence type="ECO:0000256" key="6">
    <source>
        <dbReference type="ARBA" id="ARBA00023136"/>
    </source>
</evidence>
<proteinExistence type="predicted"/>
<evidence type="ECO:0000256" key="1">
    <source>
        <dbReference type="ARBA" id="ARBA00004202"/>
    </source>
</evidence>
<evidence type="ECO:0000256" key="2">
    <source>
        <dbReference type="ARBA" id="ARBA00022448"/>
    </source>
</evidence>
<reference evidence="8 9" key="1">
    <citation type="submission" date="2014-07" db="EMBL/GenBank/DDBJ databases">
        <authorList>
            <person name="McCorrison J."/>
            <person name="Sanka R."/>
            <person name="Torralba M."/>
            <person name="Gillis M."/>
            <person name="Haft D.H."/>
            <person name="Methe B."/>
            <person name="Sutton G."/>
            <person name="Nelson K.E."/>
        </authorList>
    </citation>
    <scope>NUCLEOTIDE SEQUENCE [LARGE SCALE GENOMIC DNA]</scope>
    <source>
        <strain evidence="8 9">DNF00314</strain>
    </source>
</reference>
<evidence type="ECO:0000259" key="7">
    <source>
        <dbReference type="PROSITE" id="PS50893"/>
    </source>
</evidence>
<dbReference type="Pfam" id="PF00005">
    <property type="entry name" value="ABC_tran"/>
    <property type="match status" value="1"/>
</dbReference>
<dbReference type="AlphaFoldDB" id="A0A096ANI6"/>
<evidence type="ECO:0000313" key="9">
    <source>
        <dbReference type="Proteomes" id="UP000029628"/>
    </source>
</evidence>
<dbReference type="InterPro" id="IPR050166">
    <property type="entry name" value="ABC_transporter_ATP-bind"/>
</dbReference>
<keyword evidence="6" id="KW-0472">Membrane</keyword>
<evidence type="ECO:0000256" key="3">
    <source>
        <dbReference type="ARBA" id="ARBA00022475"/>
    </source>
</evidence>
<evidence type="ECO:0000313" key="8">
    <source>
        <dbReference type="EMBL" id="KGF48310.1"/>
    </source>
</evidence>
<keyword evidence="2" id="KW-0813">Transport</keyword>
<dbReference type="RefSeq" id="WP_028257008.1">
    <property type="nucleotide sequence ID" value="NZ_JRNT01000005.1"/>
</dbReference>
<protein>
    <submittedName>
        <fullName evidence="8">ABC transporter ATP-binding protein</fullName>
    </submittedName>
</protein>
<dbReference type="SUPFAM" id="SSF52540">
    <property type="entry name" value="P-loop containing nucleoside triphosphate hydrolases"/>
    <property type="match status" value="1"/>
</dbReference>
<accession>A0A096ANI6</accession>
<sequence>MLVINNLVKTFFKGTINEKTALQGINLTLEPGDFATIIGGNGAGKSTLLNSIAGVFPIDDGSITIGECDVTNMPEYKRAAFIGRVFQDPMLGTAGSMQIEENLLLAMRRGKRMGLKWAFVPEEREFFKERLSLLGLGLEDRLSARMGLLSGGQRQSITLLMATMLKPELLLLDEHTAALDPKTAENVLQLTEKLVTDNQLTTLMITHNMRDALRFGNRLIMMDSGKIIFDVKGDDKARLTVKDLLERFEVASEGAISDRMALTK</sequence>
<organism evidence="8 9">
    <name type="scientific">Veillonella montpellierensis DNF00314</name>
    <dbReference type="NCBI Taxonomy" id="1401067"/>
    <lineage>
        <taxon>Bacteria</taxon>
        <taxon>Bacillati</taxon>
        <taxon>Bacillota</taxon>
        <taxon>Negativicutes</taxon>
        <taxon>Veillonellales</taxon>
        <taxon>Veillonellaceae</taxon>
        <taxon>Veillonella</taxon>
    </lineage>
</organism>
<dbReference type="eggNOG" id="COG1101">
    <property type="taxonomic scope" value="Bacteria"/>
</dbReference>
<dbReference type="Gene3D" id="3.40.50.300">
    <property type="entry name" value="P-loop containing nucleotide triphosphate hydrolases"/>
    <property type="match status" value="1"/>
</dbReference>
<dbReference type="PROSITE" id="PS50893">
    <property type="entry name" value="ABC_TRANSPORTER_2"/>
    <property type="match status" value="1"/>
</dbReference>
<dbReference type="Proteomes" id="UP000029628">
    <property type="component" value="Unassembled WGS sequence"/>
</dbReference>
<keyword evidence="3" id="KW-1003">Cell membrane</keyword>
<evidence type="ECO:0000256" key="5">
    <source>
        <dbReference type="ARBA" id="ARBA00022840"/>
    </source>
</evidence>
<dbReference type="SMART" id="SM00382">
    <property type="entry name" value="AAA"/>
    <property type="match status" value="1"/>
</dbReference>
<dbReference type="GO" id="GO:0005886">
    <property type="term" value="C:plasma membrane"/>
    <property type="evidence" value="ECO:0007669"/>
    <property type="project" value="UniProtKB-SubCell"/>
</dbReference>
<dbReference type="EMBL" id="JRNT01000005">
    <property type="protein sequence ID" value="KGF48310.1"/>
    <property type="molecule type" value="Genomic_DNA"/>
</dbReference>
<keyword evidence="4" id="KW-0547">Nucleotide-binding</keyword>
<feature type="domain" description="ABC transporter" evidence="7">
    <location>
        <begin position="2"/>
        <end position="249"/>
    </location>
</feature>
<dbReference type="InterPro" id="IPR003439">
    <property type="entry name" value="ABC_transporter-like_ATP-bd"/>
</dbReference>
<evidence type="ECO:0000256" key="4">
    <source>
        <dbReference type="ARBA" id="ARBA00022741"/>
    </source>
</evidence>
<comment type="caution">
    <text evidence="8">The sequence shown here is derived from an EMBL/GenBank/DDBJ whole genome shotgun (WGS) entry which is preliminary data.</text>
</comment>
<dbReference type="InterPro" id="IPR027417">
    <property type="entry name" value="P-loop_NTPase"/>
</dbReference>
<gene>
    <name evidence="8" type="ORF">HMPREF0872_01590</name>
</gene>
<dbReference type="GO" id="GO:0005524">
    <property type="term" value="F:ATP binding"/>
    <property type="evidence" value="ECO:0007669"/>
    <property type="project" value="UniProtKB-KW"/>
</dbReference>
<comment type="subcellular location">
    <subcellularLocation>
        <location evidence="1">Cell membrane</location>
        <topology evidence="1">Peripheral membrane protein</topology>
    </subcellularLocation>
</comment>
<dbReference type="GO" id="GO:0016887">
    <property type="term" value="F:ATP hydrolysis activity"/>
    <property type="evidence" value="ECO:0007669"/>
    <property type="project" value="InterPro"/>
</dbReference>
<keyword evidence="5 8" id="KW-0067">ATP-binding</keyword>
<dbReference type="InterPro" id="IPR003593">
    <property type="entry name" value="AAA+_ATPase"/>
</dbReference>
<name>A0A096ANI6_9FIRM</name>